<sequence>MVHLRRQFSVTYGSESLLTHLIDVYSKRHMVLFTRGPGEDDLQLVDLSDRRSVFVSPFTYRVLAQQGTLDEQDYFAYCFFTLDADQAKVFTAKLGQRLKKVLPIGMTAMLLMQKKKPATDYVVLTTWVAEDDYERWRKSNDFDLLREYATTNNQFHFAVYHVPVEEDEDEDTAEEDSDAQKNAADNESSDHSNPHHSD</sequence>
<dbReference type="STRING" id="1423803.FD13_GL000763"/>
<dbReference type="PANTHER" id="PTHR34474">
    <property type="entry name" value="SIGNAL TRANSDUCTION PROTEIN TRAP"/>
    <property type="match status" value="1"/>
</dbReference>
<keyword evidence="3" id="KW-1185">Reference proteome</keyword>
<organism evidence="2 3">
    <name type="scientific">Levilactobacillus senmaizukei DSM 21775 = NBRC 103853</name>
    <dbReference type="NCBI Taxonomy" id="1423803"/>
    <lineage>
        <taxon>Bacteria</taxon>
        <taxon>Bacillati</taxon>
        <taxon>Bacillota</taxon>
        <taxon>Bacilli</taxon>
        <taxon>Lactobacillales</taxon>
        <taxon>Lactobacillaceae</taxon>
        <taxon>Levilactobacillus</taxon>
    </lineage>
</organism>
<dbReference type="InterPro" id="IPR011008">
    <property type="entry name" value="Dimeric_a/b-barrel"/>
</dbReference>
<dbReference type="PATRIC" id="fig|1423803.3.peg.761"/>
<accession>A0A0R2DIX2</accession>
<dbReference type="InterPro" id="IPR050404">
    <property type="entry name" value="Heme-degrading_MO"/>
</dbReference>
<feature type="compositionally biased region" description="Acidic residues" evidence="1">
    <location>
        <begin position="166"/>
        <end position="177"/>
    </location>
</feature>
<dbReference type="EMBL" id="AYZH01000018">
    <property type="protein sequence ID" value="KRN01621.1"/>
    <property type="molecule type" value="Genomic_DNA"/>
</dbReference>
<feature type="compositionally biased region" description="Basic and acidic residues" evidence="1">
    <location>
        <begin position="188"/>
        <end position="198"/>
    </location>
</feature>
<gene>
    <name evidence="2" type="ORF">FD13_GL000763</name>
</gene>
<name>A0A0R2DIX2_9LACO</name>
<dbReference type="Gene3D" id="3.30.70.100">
    <property type="match status" value="1"/>
</dbReference>
<evidence type="ECO:0000313" key="3">
    <source>
        <dbReference type="Proteomes" id="UP000051589"/>
    </source>
</evidence>
<dbReference type="AlphaFoldDB" id="A0A0R2DIX2"/>
<proteinExistence type="predicted"/>
<dbReference type="PANTHER" id="PTHR34474:SF2">
    <property type="entry name" value="SIGNAL TRANSDUCTION PROTEIN TRAP"/>
    <property type="match status" value="1"/>
</dbReference>
<evidence type="ECO:0000256" key="1">
    <source>
        <dbReference type="SAM" id="MobiDB-lite"/>
    </source>
</evidence>
<protein>
    <recommendedName>
        <fullName evidence="4">ABM domain-containing protein</fullName>
    </recommendedName>
</protein>
<evidence type="ECO:0008006" key="4">
    <source>
        <dbReference type="Google" id="ProtNLM"/>
    </source>
</evidence>
<comment type="caution">
    <text evidence="2">The sequence shown here is derived from an EMBL/GenBank/DDBJ whole genome shotgun (WGS) entry which is preliminary data.</text>
</comment>
<dbReference type="Proteomes" id="UP000051589">
    <property type="component" value="Unassembled WGS sequence"/>
</dbReference>
<dbReference type="SUPFAM" id="SSF54909">
    <property type="entry name" value="Dimeric alpha+beta barrel"/>
    <property type="match status" value="1"/>
</dbReference>
<evidence type="ECO:0000313" key="2">
    <source>
        <dbReference type="EMBL" id="KRN01621.1"/>
    </source>
</evidence>
<feature type="region of interest" description="Disordered" evidence="1">
    <location>
        <begin position="166"/>
        <end position="198"/>
    </location>
</feature>
<reference evidence="2 3" key="1">
    <citation type="journal article" date="2015" name="Genome Announc.">
        <title>Expanding the biotechnology potential of lactobacilli through comparative genomics of 213 strains and associated genera.</title>
        <authorList>
            <person name="Sun Z."/>
            <person name="Harris H.M."/>
            <person name="McCann A."/>
            <person name="Guo C."/>
            <person name="Argimon S."/>
            <person name="Zhang W."/>
            <person name="Yang X."/>
            <person name="Jeffery I.B."/>
            <person name="Cooney J.C."/>
            <person name="Kagawa T.F."/>
            <person name="Liu W."/>
            <person name="Song Y."/>
            <person name="Salvetti E."/>
            <person name="Wrobel A."/>
            <person name="Rasinkangas P."/>
            <person name="Parkhill J."/>
            <person name="Rea M.C."/>
            <person name="O'Sullivan O."/>
            <person name="Ritari J."/>
            <person name="Douillard F.P."/>
            <person name="Paul Ross R."/>
            <person name="Yang R."/>
            <person name="Briner A.E."/>
            <person name="Felis G.E."/>
            <person name="de Vos W.M."/>
            <person name="Barrangou R."/>
            <person name="Klaenhammer T.R."/>
            <person name="Caufield P.W."/>
            <person name="Cui Y."/>
            <person name="Zhang H."/>
            <person name="O'Toole P.W."/>
        </authorList>
    </citation>
    <scope>NUCLEOTIDE SEQUENCE [LARGE SCALE GENOMIC DNA]</scope>
    <source>
        <strain evidence="2 3">DSM 21775</strain>
    </source>
</reference>